<proteinExistence type="predicted"/>
<reference evidence="1" key="1">
    <citation type="submission" date="2023-04" db="EMBL/GenBank/DDBJ databases">
        <title>Draft Genome sequencing of Naganishia species isolated from polar environments using Oxford Nanopore Technology.</title>
        <authorList>
            <person name="Leo P."/>
            <person name="Venkateswaran K."/>
        </authorList>
    </citation>
    <scope>NUCLEOTIDE SEQUENCE</scope>
    <source>
        <strain evidence="1">DBVPG 5303</strain>
    </source>
</reference>
<evidence type="ECO:0000313" key="1">
    <source>
        <dbReference type="EMBL" id="KAJ9122824.1"/>
    </source>
</evidence>
<accession>A0ACC2XHB3</accession>
<gene>
    <name evidence="1" type="ORF">QFC24_003860</name>
</gene>
<dbReference type="EMBL" id="JASBWV010000013">
    <property type="protein sequence ID" value="KAJ9122824.1"/>
    <property type="molecule type" value="Genomic_DNA"/>
</dbReference>
<comment type="caution">
    <text evidence="1">The sequence shown here is derived from an EMBL/GenBank/DDBJ whole genome shotgun (WGS) entry which is preliminary data.</text>
</comment>
<sequence>MSEQTAASNKSLFKSSFSDTTPSGSELDSMAMARLHMTASPQPSAPLSYNSMPSLPDAHEEEKQQPDKKMRKTSRPTKRGRGGKPGNTGLGTQRSVKLSSRESSKTATDKDPSRSNDDEGTIASVAGDISDSELPHKHPATTPSALPDESENRESTRSGYGKNSTAQNETVQRFQEKSVRNKKPDIRLTSIAPRIWLKTEEEILSSEEKEKALTSRPVVRYHITIYVSNNNGHTVKGRAQANLNVEIDTLKAWRNPQSVLTFCYYARKEISSRGGNIASLEDLEGCFSGRNSDLSKSLAAYAARINLDEAEATELRQEILTTGSQPGSTGTSKFKDFINRHIAYTEALAKENEELANQAAANREAAKAAKKSRESGDGF</sequence>
<name>A0ACC2XHB3_9TREE</name>
<protein>
    <submittedName>
        <fullName evidence="1">Uncharacterized protein</fullName>
    </submittedName>
</protein>
<keyword evidence="2" id="KW-1185">Reference proteome</keyword>
<organism evidence="1 2">
    <name type="scientific">Naganishia onofrii</name>
    <dbReference type="NCBI Taxonomy" id="1851511"/>
    <lineage>
        <taxon>Eukaryota</taxon>
        <taxon>Fungi</taxon>
        <taxon>Dikarya</taxon>
        <taxon>Basidiomycota</taxon>
        <taxon>Agaricomycotina</taxon>
        <taxon>Tremellomycetes</taxon>
        <taxon>Filobasidiales</taxon>
        <taxon>Filobasidiaceae</taxon>
        <taxon>Naganishia</taxon>
    </lineage>
</organism>
<dbReference type="Proteomes" id="UP001234202">
    <property type="component" value="Unassembled WGS sequence"/>
</dbReference>
<evidence type="ECO:0000313" key="2">
    <source>
        <dbReference type="Proteomes" id="UP001234202"/>
    </source>
</evidence>